<dbReference type="OrthoDB" id="338237at2"/>
<proteinExistence type="predicted"/>
<gene>
    <name evidence="1" type="ORF">PAM7971_00142</name>
</gene>
<dbReference type="PANTHER" id="PTHR36922">
    <property type="entry name" value="BLL2446 PROTEIN"/>
    <property type="match status" value="1"/>
</dbReference>
<dbReference type="Pfam" id="PF09351">
    <property type="entry name" value="DUF1993"/>
    <property type="match status" value="1"/>
</dbReference>
<dbReference type="PANTHER" id="PTHR36922:SF1">
    <property type="entry name" value="DUF1993 DOMAIN-CONTAINING PROTEIN"/>
    <property type="match status" value="1"/>
</dbReference>
<keyword evidence="2" id="KW-1185">Reference proteome</keyword>
<dbReference type="EMBL" id="FWFW01000001">
    <property type="protein sequence ID" value="SLN12727.1"/>
    <property type="molecule type" value="Genomic_DNA"/>
</dbReference>
<dbReference type="RefSeq" id="WP_085847069.1">
    <property type="nucleotide sequence ID" value="NZ_FNZV01000001.1"/>
</dbReference>
<organism evidence="1 2">
    <name type="scientific">Pacificibacter marinus</name>
    <dbReference type="NCBI Taxonomy" id="658057"/>
    <lineage>
        <taxon>Bacteria</taxon>
        <taxon>Pseudomonadati</taxon>
        <taxon>Pseudomonadota</taxon>
        <taxon>Alphaproteobacteria</taxon>
        <taxon>Rhodobacterales</taxon>
        <taxon>Roseobacteraceae</taxon>
        <taxon>Pacificibacter</taxon>
    </lineage>
</organism>
<name>A0A1Y5RBE7_9RHOB</name>
<dbReference type="InterPro" id="IPR034660">
    <property type="entry name" value="DinB/YfiT-like"/>
</dbReference>
<dbReference type="InterPro" id="IPR018531">
    <property type="entry name" value="DUF1993"/>
</dbReference>
<reference evidence="1 2" key="1">
    <citation type="submission" date="2017-03" db="EMBL/GenBank/DDBJ databases">
        <authorList>
            <person name="Afonso C.L."/>
            <person name="Miller P.J."/>
            <person name="Scott M.A."/>
            <person name="Spackman E."/>
            <person name="Goraichik I."/>
            <person name="Dimitrov K.M."/>
            <person name="Suarez D.L."/>
            <person name="Swayne D.E."/>
        </authorList>
    </citation>
    <scope>NUCLEOTIDE SEQUENCE [LARGE SCALE GENOMIC DNA]</scope>
    <source>
        <strain evidence="1 2">CECT 7971</strain>
    </source>
</reference>
<protein>
    <recommendedName>
        <fullName evidence="3">DUF1993 domain-containing protein</fullName>
    </recommendedName>
</protein>
<dbReference type="AlphaFoldDB" id="A0A1Y5RBE7"/>
<dbReference type="STRING" id="658057.SAMN04488032_101505"/>
<dbReference type="SUPFAM" id="SSF109854">
    <property type="entry name" value="DinB/YfiT-like putative metalloenzymes"/>
    <property type="match status" value="1"/>
</dbReference>
<evidence type="ECO:0000313" key="2">
    <source>
        <dbReference type="Proteomes" id="UP000193307"/>
    </source>
</evidence>
<dbReference type="Proteomes" id="UP000193307">
    <property type="component" value="Unassembled WGS sequence"/>
</dbReference>
<evidence type="ECO:0000313" key="1">
    <source>
        <dbReference type="EMBL" id="SLN12727.1"/>
    </source>
</evidence>
<accession>A0A1Y5RBE7</accession>
<sequence>MQNTQTILDTLLHYVGQIEALLIKVEAHPDCKALLSTRAAPDAFPTNQQLAIALNFAARAVAPVTGRALPVFPDRATVTALHILAQDVREMLLGLTPADFTASEVSHTAGFAKLTQDSTDFILRYALPNMIFHFTMAYVPLRAAGMNIGKSDFDGLHSYPTGFSFEQTLDD</sequence>
<dbReference type="Gene3D" id="1.20.120.450">
    <property type="entry name" value="dinb family like domain"/>
    <property type="match status" value="1"/>
</dbReference>
<evidence type="ECO:0008006" key="3">
    <source>
        <dbReference type="Google" id="ProtNLM"/>
    </source>
</evidence>